<evidence type="ECO:0000256" key="3">
    <source>
        <dbReference type="SAM" id="SignalP"/>
    </source>
</evidence>
<dbReference type="PANTHER" id="PTHR22835:SF675">
    <property type="entry name" value="ESTER HYDROLASE, PUTATIVE-RELATED"/>
    <property type="match status" value="1"/>
</dbReference>
<keyword evidence="3" id="KW-0732">Signal</keyword>
<dbReference type="PANTHER" id="PTHR22835">
    <property type="entry name" value="ZINC FINGER FYVE DOMAIN CONTAINING PROTEIN"/>
    <property type="match status" value="1"/>
</dbReference>
<keyword evidence="5" id="KW-1185">Reference proteome</keyword>
<evidence type="ECO:0000256" key="2">
    <source>
        <dbReference type="ARBA" id="ARBA00023180"/>
    </source>
</evidence>
<reference evidence="4" key="2">
    <citation type="journal article" date="2023" name="Plants (Basel)">
        <title>Annotation of the Turnera subulata (Passifloraceae) Draft Genome Reveals the S-Locus Evolved after the Divergence of Turneroideae from Passifloroideae in a Stepwise Manner.</title>
        <authorList>
            <person name="Henning P.M."/>
            <person name="Roalson E.H."/>
            <person name="Mir W."/>
            <person name="McCubbin A.G."/>
            <person name="Shore J.S."/>
        </authorList>
    </citation>
    <scope>NUCLEOTIDE SEQUENCE</scope>
    <source>
        <strain evidence="4">F60SS</strain>
    </source>
</reference>
<keyword evidence="2" id="KW-0325">Glycoprotein</keyword>
<dbReference type="OrthoDB" id="809048at2759"/>
<feature type="signal peptide" evidence="3">
    <location>
        <begin position="1"/>
        <end position="30"/>
    </location>
</feature>
<comment type="similarity">
    <text evidence="1">Belongs to the 'GDSL' lipolytic enzyme family.</text>
</comment>
<accession>A0A9Q0FCE0</accession>
<dbReference type="Pfam" id="PF00657">
    <property type="entry name" value="Lipase_GDSL"/>
    <property type="match status" value="1"/>
</dbReference>
<dbReference type="Proteomes" id="UP001141552">
    <property type="component" value="Unassembled WGS sequence"/>
</dbReference>
<evidence type="ECO:0000313" key="4">
    <source>
        <dbReference type="EMBL" id="KAJ4828746.1"/>
    </source>
</evidence>
<sequence length="380" mass="41546">MATTASISSNVLIISSLLFFIVSFLQVSGAQELKGCGFQAIYAFGDSLTDIGNNKGFAERPPYGNTTGKQTGRASDGLLVIDYIAQSAGLPLLNPSEDQSATFQSGANFALSASTVMTNEKKPQDLFKGFVAAGDSLELETERFESHVKSICKDPTGPDCKKKMESSLFFLWMGINDYNYAIADGGKEASPFIKTIEQAKQLKLVPSVVEAIIKGLKTLISYGATQVLVLGLPPYGCSPYFLTPQSKNSSAVYDEHQCLKDYNDYLMYHNIYLQEALGSLQKENPNANIVYGDTYKAMRTILAEHTKYGIEMVSQACCGIGGKYNFTPDYKQLCGQDGVPSCSDPSKHIFFDQLHFSQNMNEKMAGLLIQDILPKLKCKA</sequence>
<evidence type="ECO:0000313" key="5">
    <source>
        <dbReference type="Proteomes" id="UP001141552"/>
    </source>
</evidence>
<organism evidence="4 5">
    <name type="scientific">Turnera subulata</name>
    <dbReference type="NCBI Taxonomy" id="218843"/>
    <lineage>
        <taxon>Eukaryota</taxon>
        <taxon>Viridiplantae</taxon>
        <taxon>Streptophyta</taxon>
        <taxon>Embryophyta</taxon>
        <taxon>Tracheophyta</taxon>
        <taxon>Spermatophyta</taxon>
        <taxon>Magnoliopsida</taxon>
        <taxon>eudicotyledons</taxon>
        <taxon>Gunneridae</taxon>
        <taxon>Pentapetalae</taxon>
        <taxon>rosids</taxon>
        <taxon>fabids</taxon>
        <taxon>Malpighiales</taxon>
        <taxon>Passifloraceae</taxon>
        <taxon>Turnera</taxon>
    </lineage>
</organism>
<feature type="chain" id="PRO_5040182986" evidence="3">
    <location>
        <begin position="31"/>
        <end position="380"/>
    </location>
</feature>
<reference evidence="4" key="1">
    <citation type="submission" date="2022-02" db="EMBL/GenBank/DDBJ databases">
        <authorList>
            <person name="Henning P.M."/>
            <person name="McCubbin A.G."/>
            <person name="Shore J.S."/>
        </authorList>
    </citation>
    <scope>NUCLEOTIDE SEQUENCE</scope>
    <source>
        <strain evidence="4">F60SS</strain>
        <tissue evidence="4">Leaves</tissue>
    </source>
</reference>
<comment type="caution">
    <text evidence="4">The sequence shown here is derived from an EMBL/GenBank/DDBJ whole genome shotgun (WGS) entry which is preliminary data.</text>
</comment>
<dbReference type="AlphaFoldDB" id="A0A9Q0FCE0"/>
<proteinExistence type="inferred from homology"/>
<dbReference type="InterPro" id="IPR036514">
    <property type="entry name" value="SGNH_hydro_sf"/>
</dbReference>
<dbReference type="EMBL" id="JAKUCV010006092">
    <property type="protein sequence ID" value="KAJ4828746.1"/>
    <property type="molecule type" value="Genomic_DNA"/>
</dbReference>
<dbReference type="Gene3D" id="3.40.50.1110">
    <property type="entry name" value="SGNH hydrolase"/>
    <property type="match status" value="1"/>
</dbReference>
<name>A0A9Q0FCE0_9ROSI</name>
<protein>
    <submittedName>
        <fullName evidence="4">Uncharacterized protein</fullName>
    </submittedName>
</protein>
<gene>
    <name evidence="4" type="ORF">Tsubulata_032027</name>
</gene>
<dbReference type="InterPro" id="IPR001087">
    <property type="entry name" value="GDSL"/>
</dbReference>
<dbReference type="SUPFAM" id="SSF52266">
    <property type="entry name" value="SGNH hydrolase"/>
    <property type="match status" value="1"/>
</dbReference>
<evidence type="ECO:0000256" key="1">
    <source>
        <dbReference type="ARBA" id="ARBA00008668"/>
    </source>
</evidence>
<dbReference type="GO" id="GO:0016788">
    <property type="term" value="F:hydrolase activity, acting on ester bonds"/>
    <property type="evidence" value="ECO:0007669"/>
    <property type="project" value="InterPro"/>
</dbReference>